<reference evidence="1" key="1">
    <citation type="journal article" date="2020" name="Stud. Mycol.">
        <title>101 Dothideomycetes genomes: a test case for predicting lifestyles and emergence of pathogens.</title>
        <authorList>
            <person name="Haridas S."/>
            <person name="Albert R."/>
            <person name="Binder M."/>
            <person name="Bloem J."/>
            <person name="Labutti K."/>
            <person name="Salamov A."/>
            <person name="Andreopoulos B."/>
            <person name="Baker S."/>
            <person name="Barry K."/>
            <person name="Bills G."/>
            <person name="Bluhm B."/>
            <person name="Cannon C."/>
            <person name="Castanera R."/>
            <person name="Culley D."/>
            <person name="Daum C."/>
            <person name="Ezra D."/>
            <person name="Gonzalez J."/>
            <person name="Henrissat B."/>
            <person name="Kuo A."/>
            <person name="Liang C."/>
            <person name="Lipzen A."/>
            <person name="Lutzoni F."/>
            <person name="Magnuson J."/>
            <person name="Mondo S."/>
            <person name="Nolan M."/>
            <person name="Ohm R."/>
            <person name="Pangilinan J."/>
            <person name="Park H.-J."/>
            <person name="Ramirez L."/>
            <person name="Alfaro M."/>
            <person name="Sun H."/>
            <person name="Tritt A."/>
            <person name="Yoshinaga Y."/>
            <person name="Zwiers L.-H."/>
            <person name="Turgeon B."/>
            <person name="Goodwin S."/>
            <person name="Spatafora J."/>
            <person name="Crous P."/>
            <person name="Grigoriev I."/>
        </authorList>
    </citation>
    <scope>NUCLEOTIDE SEQUENCE</scope>
    <source>
        <strain evidence="1">CBS 207.26</strain>
    </source>
</reference>
<dbReference type="Proteomes" id="UP000800200">
    <property type="component" value="Unassembled WGS sequence"/>
</dbReference>
<accession>A0A6A6DW73</accession>
<protein>
    <submittedName>
        <fullName evidence="1">Uncharacterized protein</fullName>
    </submittedName>
</protein>
<dbReference type="AlphaFoldDB" id="A0A6A6DW73"/>
<dbReference type="OrthoDB" id="5326346at2759"/>
<dbReference type="EMBL" id="ML994643">
    <property type="protein sequence ID" value="KAF2183283.1"/>
    <property type="molecule type" value="Genomic_DNA"/>
</dbReference>
<proteinExistence type="predicted"/>
<evidence type="ECO:0000313" key="1">
    <source>
        <dbReference type="EMBL" id="KAF2183283.1"/>
    </source>
</evidence>
<keyword evidence="2" id="KW-1185">Reference proteome</keyword>
<name>A0A6A6DW73_9PEZI</name>
<evidence type="ECO:0000313" key="2">
    <source>
        <dbReference type="Proteomes" id="UP000800200"/>
    </source>
</evidence>
<gene>
    <name evidence="1" type="ORF">K469DRAFT_710815</name>
</gene>
<sequence length="127" mass="14790">MNVLHLRNRQDPRKVTLEMLAKIAVLIDYYECSEAVEIFSGMWIDELKNHTPIPRTYCRDLVLWICIAWVFRLPEQFRQVTAVAVKSKYSILTLELPAPWSIIGRLAVLIFNEAGNLDLSDRIDCQR</sequence>
<organism evidence="1 2">
    <name type="scientific">Zopfia rhizophila CBS 207.26</name>
    <dbReference type="NCBI Taxonomy" id="1314779"/>
    <lineage>
        <taxon>Eukaryota</taxon>
        <taxon>Fungi</taxon>
        <taxon>Dikarya</taxon>
        <taxon>Ascomycota</taxon>
        <taxon>Pezizomycotina</taxon>
        <taxon>Dothideomycetes</taxon>
        <taxon>Dothideomycetes incertae sedis</taxon>
        <taxon>Zopfiaceae</taxon>
        <taxon>Zopfia</taxon>
    </lineage>
</organism>